<comment type="caution">
    <text evidence="3">The sequence shown here is derived from an EMBL/GenBank/DDBJ whole genome shotgun (WGS) entry which is preliminary data.</text>
</comment>
<dbReference type="RefSeq" id="WP_141420341.1">
    <property type="nucleotide sequence ID" value="NZ_VIAR01000001.1"/>
</dbReference>
<feature type="domain" description="Putative beta-lactamase-inhibitor-like PepSY-like" evidence="2">
    <location>
        <begin position="67"/>
        <end position="146"/>
    </location>
</feature>
<organism evidence="3 4">
    <name type="scientific">Haloflavibacter putidus</name>
    <dbReference type="NCBI Taxonomy" id="2576776"/>
    <lineage>
        <taxon>Bacteria</taxon>
        <taxon>Pseudomonadati</taxon>
        <taxon>Bacteroidota</taxon>
        <taxon>Flavobacteriia</taxon>
        <taxon>Flavobacteriales</taxon>
        <taxon>Flavobacteriaceae</taxon>
        <taxon>Haloflavibacter</taxon>
    </lineage>
</organism>
<reference evidence="3 4" key="1">
    <citation type="submission" date="2019-06" db="EMBL/GenBank/DDBJ databases">
        <title>Flavibacter putida gen. nov., sp. nov., a novel marine bacterium of the family Flavobacteriaceae isolated from coastal seawater.</title>
        <authorList>
            <person name="Feng X."/>
        </authorList>
    </citation>
    <scope>NUCLEOTIDE SEQUENCE [LARGE SCALE GENOMIC DNA]</scope>
    <source>
        <strain evidence="3 4">PLHSN227</strain>
    </source>
</reference>
<evidence type="ECO:0000313" key="3">
    <source>
        <dbReference type="EMBL" id="TQD40610.1"/>
    </source>
</evidence>
<sequence>MKTKIFVLSLLFIAFTACSDDDQNATENSVELSQEQIPGAITTYVETNFATHSIEQVFKESNANQIEYAVFLSQNVQLEFNEALEITQIDAQSALPNAVIPQSILDYVAANYPNQVITDWELEATHQEVELDNGLELEFDLDGNFLGIDQDQDDMEDENEEVLADAEIPSEILDFINTHFASSTIIKAVKETEDNQITYEIYLSGNVQLEFNQALEITQIDALTALPNSVLPQSILDYVAANYPDQAIIGWELEANYQEIELANGLELEFDLNGNFIGVDEDEDESEDENEEVLEENEIPSEILDFINTHFASSTLIKAIKETEDNQITYEIYLSGNVQLEFNQALEVVEIDSLTALPNSVLPQNIVDYVAANYPNQTIVGWELEANQQKVELSNETDLIFDLNANFIGVD</sequence>
<feature type="signal peptide" evidence="1">
    <location>
        <begin position="1"/>
        <end position="19"/>
    </location>
</feature>
<name>A0A507ZSJ8_9FLAO</name>
<protein>
    <recommendedName>
        <fullName evidence="2">Putative beta-lactamase-inhibitor-like PepSY-like domain-containing protein</fullName>
    </recommendedName>
</protein>
<dbReference type="AlphaFoldDB" id="A0A507ZSJ8"/>
<evidence type="ECO:0000313" key="4">
    <source>
        <dbReference type="Proteomes" id="UP000317169"/>
    </source>
</evidence>
<proteinExistence type="predicted"/>
<dbReference type="SUPFAM" id="SSF160574">
    <property type="entry name" value="BT0923-like"/>
    <property type="match status" value="3"/>
</dbReference>
<gene>
    <name evidence="3" type="ORF">FKR84_01130</name>
</gene>
<feature type="domain" description="Putative beta-lactamase-inhibitor-like PepSY-like" evidence="2">
    <location>
        <begin position="293"/>
        <end position="347"/>
    </location>
</feature>
<feature type="domain" description="Putative beta-lactamase-inhibitor-like PepSY-like" evidence="2">
    <location>
        <begin position="224"/>
        <end position="277"/>
    </location>
</feature>
<dbReference type="InterPro" id="IPR021533">
    <property type="entry name" value="PepSY-like"/>
</dbReference>
<feature type="chain" id="PRO_5021340801" description="Putative beta-lactamase-inhibitor-like PepSY-like domain-containing protein" evidence="1">
    <location>
        <begin position="20"/>
        <end position="411"/>
    </location>
</feature>
<dbReference type="PROSITE" id="PS51257">
    <property type="entry name" value="PROKAR_LIPOPROTEIN"/>
    <property type="match status" value="1"/>
</dbReference>
<dbReference type="Pfam" id="PF11396">
    <property type="entry name" value="PepSY_like"/>
    <property type="match status" value="5"/>
</dbReference>
<keyword evidence="4" id="KW-1185">Reference proteome</keyword>
<dbReference type="EMBL" id="VIAR01000001">
    <property type="protein sequence ID" value="TQD40610.1"/>
    <property type="molecule type" value="Genomic_DNA"/>
</dbReference>
<accession>A0A507ZSJ8</accession>
<keyword evidence="1" id="KW-0732">Signal</keyword>
<dbReference type="OrthoDB" id="710080at2"/>
<dbReference type="Proteomes" id="UP000317169">
    <property type="component" value="Unassembled WGS sequence"/>
</dbReference>
<feature type="domain" description="Putative beta-lactamase-inhibitor-like PepSY-like" evidence="2">
    <location>
        <begin position="354"/>
        <end position="408"/>
    </location>
</feature>
<feature type="domain" description="Putative beta-lactamase-inhibitor-like PepSY-like" evidence="2">
    <location>
        <begin position="161"/>
        <end position="217"/>
    </location>
</feature>
<evidence type="ECO:0000256" key="1">
    <source>
        <dbReference type="SAM" id="SignalP"/>
    </source>
</evidence>
<dbReference type="Gene3D" id="3.40.1420.30">
    <property type="match status" value="3"/>
</dbReference>
<evidence type="ECO:0000259" key="2">
    <source>
        <dbReference type="Pfam" id="PF11396"/>
    </source>
</evidence>